<comment type="caution">
    <text evidence="9">The sequence shown here is derived from an EMBL/GenBank/DDBJ whole genome shotgun (WGS) entry which is preliminary data.</text>
</comment>
<dbReference type="GO" id="GO:0005886">
    <property type="term" value="C:plasma membrane"/>
    <property type="evidence" value="ECO:0007669"/>
    <property type="project" value="TreeGrafter"/>
</dbReference>
<organism evidence="9">
    <name type="scientific">Sesamum calycinum</name>
    <dbReference type="NCBI Taxonomy" id="2727403"/>
    <lineage>
        <taxon>Eukaryota</taxon>
        <taxon>Viridiplantae</taxon>
        <taxon>Streptophyta</taxon>
        <taxon>Embryophyta</taxon>
        <taxon>Tracheophyta</taxon>
        <taxon>Spermatophyta</taxon>
        <taxon>Magnoliopsida</taxon>
        <taxon>eudicotyledons</taxon>
        <taxon>Gunneridae</taxon>
        <taxon>Pentapetalae</taxon>
        <taxon>asterids</taxon>
        <taxon>lamiids</taxon>
        <taxon>Lamiales</taxon>
        <taxon>Pedaliaceae</taxon>
        <taxon>Sesamum</taxon>
    </lineage>
</organism>
<evidence type="ECO:0000256" key="8">
    <source>
        <dbReference type="SAM" id="Phobius"/>
    </source>
</evidence>
<evidence type="ECO:0000256" key="3">
    <source>
        <dbReference type="ARBA" id="ARBA00022448"/>
    </source>
</evidence>
<feature type="transmembrane region" description="Helical" evidence="8">
    <location>
        <begin position="163"/>
        <end position="189"/>
    </location>
</feature>
<dbReference type="GO" id="GO:0030001">
    <property type="term" value="P:metal ion transport"/>
    <property type="evidence" value="ECO:0007669"/>
    <property type="project" value="UniProtKB-ARBA"/>
</dbReference>
<feature type="transmembrane region" description="Helical" evidence="8">
    <location>
        <begin position="281"/>
        <end position="301"/>
    </location>
</feature>
<keyword evidence="4 8" id="KW-0812">Transmembrane</keyword>
<evidence type="ECO:0000256" key="1">
    <source>
        <dbReference type="ARBA" id="ARBA00004141"/>
    </source>
</evidence>
<evidence type="ECO:0000256" key="4">
    <source>
        <dbReference type="ARBA" id="ARBA00022692"/>
    </source>
</evidence>
<reference evidence="9" key="2">
    <citation type="journal article" date="2024" name="Plant">
        <title>Genomic evolution and insights into agronomic trait innovations of Sesamum species.</title>
        <authorList>
            <person name="Miao H."/>
            <person name="Wang L."/>
            <person name="Qu L."/>
            <person name="Liu H."/>
            <person name="Sun Y."/>
            <person name="Le M."/>
            <person name="Wang Q."/>
            <person name="Wei S."/>
            <person name="Zheng Y."/>
            <person name="Lin W."/>
            <person name="Duan Y."/>
            <person name="Cao H."/>
            <person name="Xiong S."/>
            <person name="Wang X."/>
            <person name="Wei L."/>
            <person name="Li C."/>
            <person name="Ma Q."/>
            <person name="Ju M."/>
            <person name="Zhao R."/>
            <person name="Li G."/>
            <person name="Mu C."/>
            <person name="Tian Q."/>
            <person name="Mei H."/>
            <person name="Zhang T."/>
            <person name="Gao T."/>
            <person name="Zhang H."/>
        </authorList>
    </citation>
    <scope>NUCLEOTIDE SEQUENCE</scope>
    <source>
        <strain evidence="9">KEN8</strain>
    </source>
</reference>
<dbReference type="AlphaFoldDB" id="A0AAW2NUH0"/>
<feature type="transmembrane region" description="Helical" evidence="8">
    <location>
        <begin position="237"/>
        <end position="260"/>
    </location>
</feature>
<keyword evidence="7 8" id="KW-0472">Membrane</keyword>
<comment type="subcellular location">
    <subcellularLocation>
        <location evidence="1">Membrane</location>
        <topology evidence="1">Multi-pass membrane protein</topology>
    </subcellularLocation>
</comment>
<evidence type="ECO:0000256" key="6">
    <source>
        <dbReference type="ARBA" id="ARBA00023065"/>
    </source>
</evidence>
<evidence type="ECO:0000256" key="2">
    <source>
        <dbReference type="ARBA" id="ARBA00010864"/>
    </source>
</evidence>
<evidence type="ECO:0000256" key="7">
    <source>
        <dbReference type="ARBA" id="ARBA00023136"/>
    </source>
</evidence>
<keyword evidence="6" id="KW-0406">Ion transport</keyword>
<protein>
    <submittedName>
        <fullName evidence="9">Sodium transporter HKT1</fullName>
    </submittedName>
</protein>
<gene>
    <name evidence="9" type="ORF">Scaly_1670000</name>
</gene>
<comment type="similarity">
    <text evidence="2">Belongs to the TrkH potassium transport family. HKT (TC 2.A.38.3) subfamily.</text>
</comment>
<dbReference type="InterPro" id="IPR003445">
    <property type="entry name" value="Cat_transpt"/>
</dbReference>
<keyword evidence="5 8" id="KW-1133">Transmembrane helix</keyword>
<reference evidence="9" key="1">
    <citation type="submission" date="2020-06" db="EMBL/GenBank/DDBJ databases">
        <authorList>
            <person name="Li T."/>
            <person name="Hu X."/>
            <person name="Zhang T."/>
            <person name="Song X."/>
            <person name="Zhang H."/>
            <person name="Dai N."/>
            <person name="Sheng W."/>
            <person name="Hou X."/>
            <person name="Wei L."/>
        </authorList>
    </citation>
    <scope>NUCLEOTIDE SEQUENCE</scope>
    <source>
        <strain evidence="9">KEN8</strain>
        <tissue evidence="9">Leaf</tissue>
    </source>
</reference>
<feature type="transmembrane region" description="Helical" evidence="8">
    <location>
        <begin position="81"/>
        <end position="103"/>
    </location>
</feature>
<dbReference type="GO" id="GO:0008324">
    <property type="term" value="F:monoatomic cation transmembrane transporter activity"/>
    <property type="evidence" value="ECO:0007669"/>
    <property type="project" value="InterPro"/>
</dbReference>
<dbReference type="PANTHER" id="PTHR31064:SF38">
    <property type="entry name" value="CATION TRANSPORTER HKT1_4-RELATED"/>
    <property type="match status" value="1"/>
</dbReference>
<dbReference type="EMBL" id="JACGWM010000010">
    <property type="protein sequence ID" value="KAL0346540.1"/>
    <property type="molecule type" value="Genomic_DNA"/>
</dbReference>
<evidence type="ECO:0000256" key="5">
    <source>
        <dbReference type="ARBA" id="ARBA00022989"/>
    </source>
</evidence>
<keyword evidence="3" id="KW-0813">Transport</keyword>
<evidence type="ECO:0000313" key="9">
    <source>
        <dbReference type="EMBL" id="KAL0346540.1"/>
    </source>
</evidence>
<dbReference type="PANTHER" id="PTHR31064">
    <property type="entry name" value="POTASSIUM TRANSPORT PROTEIN DDB_G0292412-RELATED"/>
    <property type="match status" value="1"/>
</dbReference>
<dbReference type="InterPro" id="IPR051143">
    <property type="entry name" value="TrkH_K-transport"/>
</dbReference>
<dbReference type="Pfam" id="PF02386">
    <property type="entry name" value="TrkH"/>
    <property type="match status" value="1"/>
</dbReference>
<sequence>MIASSSTIYCFVPSCPSSYEYIHSGLNYRLFGFTRFTSKPRTVSSSFIPRDHVDLFLTSTLVATVSNVSTPEMEFFSNSQLIFLSILLFVGGEAFTFMLGLLLMRAKIQHKHAADNQMTDSHSSSHSSDHIELAVVVDHPKDEESKRSDADAGEDLKVRCVKILGYLVICYVLVVHIVSFAVVSIYFILVPSAREVLESKGLGINLFSAFSAVSTFSNSSFMPTNENMMVFKKNSGLLLILIPQVLMGNTLYPVCLRSFIRFMEKMTKRSEFGYMLKKWRGLGYGHLLSGLHSLYLAITVLGL</sequence>
<proteinExistence type="inferred from homology"/>
<name>A0AAW2NUH0_9LAMI</name>
<accession>A0AAW2NUH0</accession>